<evidence type="ECO:0000313" key="1">
    <source>
        <dbReference type="EMBL" id="EHO16673.1"/>
    </source>
</evidence>
<comment type="caution">
    <text evidence="1">The sequence shown here is derived from an EMBL/GenBank/DDBJ whole genome shotgun (WGS) entry which is preliminary data.</text>
</comment>
<sequence length="403" mass="46910">MQRTMRGKRVVFFSTPAYGHLQAVYPVLARLVRAGVRVDWYCTETYRELVTATGAHFHPYCVDFSRYPLDRLTADFFSLYRGLLALNRRCYLRYRREIRENPPDLLLYDSMCSFGKNLAKQFRVPSVCLCTTLAYNLPVLLGTNLLLPSLKLIGRHLPQFLELYRRERHFRRREGLPRCHLLDLFVNAGDKTLVFTPPEFQPFVRSFPRSFVFVGTTIRDRLKPDIRYEDCDIYLSFGSIFAARAGKLETLLQSPLFRGKRVIVSAGGAAADLQKRLGSERLSFVRRTEQLSLLKKTRLFVNHGGLNSVYESLYFGIFQLCRPQQEEQKLTALVAERKKFGLYVRNLGDLTAEEIEKRRRAWWPQIQKYRRILRAADGTTQACREISKLLFSTGYPDRKAVYL</sequence>
<gene>
    <name evidence="1" type="ORF">HMPREF9623_01372</name>
</gene>
<dbReference type="Proteomes" id="UP000018466">
    <property type="component" value="Unassembled WGS sequence"/>
</dbReference>
<dbReference type="PANTHER" id="PTHR48045:SF31">
    <property type="entry name" value="UDP-GLYCOSYLTRANSFERASE 76B1-LIKE"/>
    <property type="match status" value="1"/>
</dbReference>
<protein>
    <submittedName>
        <fullName evidence="1">MGT family glycosyltransferase</fullName>
    </submittedName>
</protein>
<dbReference type="Gene3D" id="3.40.50.2000">
    <property type="entry name" value="Glycogen Phosphorylase B"/>
    <property type="match status" value="2"/>
</dbReference>
<dbReference type="EMBL" id="AGEL01000007">
    <property type="protein sequence ID" value="EHO16673.1"/>
    <property type="molecule type" value="Genomic_DNA"/>
</dbReference>
<keyword evidence="2" id="KW-1185">Reference proteome</keyword>
<dbReference type="SUPFAM" id="SSF53756">
    <property type="entry name" value="UDP-Glycosyltransferase/glycogen phosphorylase"/>
    <property type="match status" value="1"/>
</dbReference>
<reference evidence="1 2" key="1">
    <citation type="submission" date="2011-10" db="EMBL/GenBank/DDBJ databases">
        <title>The Genome Sequence of Lachnospiraceae bacterium ACC2.</title>
        <authorList>
            <consortium name="The Broad Institute Genome Sequencing Platform"/>
            <person name="Earl A."/>
            <person name="Ward D."/>
            <person name="Feldgarden M."/>
            <person name="Gevers D."/>
            <person name="Sizova M."/>
            <person name="Hazen A."/>
            <person name="Epstein S."/>
            <person name="Young S.K."/>
            <person name="Zeng Q."/>
            <person name="Gargeya S."/>
            <person name="Fitzgerald M."/>
            <person name="Haas B."/>
            <person name="Abouelleil A."/>
            <person name="Alvarado L."/>
            <person name="Arachchi H.M."/>
            <person name="Berlin A."/>
            <person name="Brown A."/>
            <person name="Chapman S.B."/>
            <person name="Chen Z."/>
            <person name="Dunbar C."/>
            <person name="Freedman E."/>
            <person name="Gearin G."/>
            <person name="Goldberg J."/>
            <person name="Griggs A."/>
            <person name="Gujja S."/>
            <person name="Heiman D."/>
            <person name="Howarth C."/>
            <person name="Larson L."/>
            <person name="Lui A."/>
            <person name="MacDonald P.J.P."/>
            <person name="Montmayeur A."/>
            <person name="Murphy C."/>
            <person name="Neiman D."/>
            <person name="Pearson M."/>
            <person name="Priest M."/>
            <person name="Roberts A."/>
            <person name="Saif S."/>
            <person name="Shea T."/>
            <person name="Shenoy N."/>
            <person name="Sisk P."/>
            <person name="Stolte C."/>
            <person name="Sykes S."/>
            <person name="Wortman J."/>
            <person name="Nusbaum C."/>
            <person name="Birren B."/>
        </authorList>
    </citation>
    <scope>NUCLEOTIDE SEQUENCE [LARGE SCALE GENOMIC DNA]</scope>
    <source>
        <strain evidence="1 2">ACC2</strain>
    </source>
</reference>
<name>A0AA36Y4R3_9FIRM</name>
<dbReference type="AlphaFoldDB" id="A0AA36Y4R3"/>
<organism evidence="1 2">
    <name type="scientific">Stomatobaculum longum</name>
    <dbReference type="NCBI Taxonomy" id="796942"/>
    <lineage>
        <taxon>Bacteria</taxon>
        <taxon>Bacillati</taxon>
        <taxon>Bacillota</taxon>
        <taxon>Clostridia</taxon>
        <taxon>Lachnospirales</taxon>
        <taxon>Lachnospiraceae</taxon>
        <taxon>Stomatobaculum</taxon>
    </lineage>
</organism>
<dbReference type="GO" id="GO:0008194">
    <property type="term" value="F:UDP-glycosyltransferase activity"/>
    <property type="evidence" value="ECO:0007669"/>
    <property type="project" value="InterPro"/>
</dbReference>
<dbReference type="PANTHER" id="PTHR48045">
    <property type="entry name" value="UDP-GLYCOSYLTRANSFERASE 72B1"/>
    <property type="match status" value="1"/>
</dbReference>
<dbReference type="Pfam" id="PF00201">
    <property type="entry name" value="UDPGT"/>
    <property type="match status" value="1"/>
</dbReference>
<dbReference type="CDD" id="cd03784">
    <property type="entry name" value="GT1_Gtf-like"/>
    <property type="match status" value="1"/>
</dbReference>
<dbReference type="InterPro" id="IPR002213">
    <property type="entry name" value="UDP_glucos_trans"/>
</dbReference>
<accession>A0AA36Y4R3</accession>
<proteinExistence type="predicted"/>
<evidence type="ECO:0000313" key="2">
    <source>
        <dbReference type="Proteomes" id="UP000018466"/>
    </source>
</evidence>